<feature type="binding site" evidence="4">
    <location>
        <position position="198"/>
    </location>
    <ligand>
        <name>[4Fe-4S] cluster</name>
        <dbReference type="ChEBI" id="CHEBI:49883"/>
    </ligand>
</feature>
<dbReference type="GO" id="GO:0019379">
    <property type="term" value="P:sulfate assimilation, phosphoadenylyl sulfate reduction by phosphoadenylyl-sulfate reductase (thioredoxin)"/>
    <property type="evidence" value="ECO:0007669"/>
    <property type="project" value="UniProtKB-UniRule"/>
</dbReference>
<keyword evidence="4" id="KW-0408">Iron</keyword>
<evidence type="ECO:0000259" key="5">
    <source>
        <dbReference type="Pfam" id="PF01507"/>
    </source>
</evidence>
<sequence length="236" mass="25997">MQPDLSRLNARYEGDAEGALRVALSGALGKIAMVSSFGADSAVLLHMVAEIDRDVPVLFIDTLMLFEETLQYQHDLAQRLGLTDLRVIHPEAATLDAKDPFGMLHRGDQDACCDLRKTRPLEQALKGFDGWITGRKRFQGGAREGIDLFEWDEAFRHLKVNPLAGWKAADLGAYMDEHALPRHPLVAKGYPSIGCAPCTSPVAPGEDPRAGRWRGTDKDECGIHIVDGRVIRRQAS</sequence>
<reference evidence="6 7" key="1">
    <citation type="submission" date="2018-05" db="EMBL/GenBank/DDBJ databases">
        <title>Pararhodobacter marina sp. nov., isolated from deep-sea water of the Indian Ocean.</title>
        <authorList>
            <person name="Lai Q.Sr."/>
            <person name="Liu X."/>
            <person name="Shao Z."/>
        </authorList>
    </citation>
    <scope>NUCLEOTIDE SEQUENCE [LARGE SCALE GENOMIC DNA]</scope>
    <source>
        <strain evidence="6 7">CIC4N-9</strain>
    </source>
</reference>
<dbReference type="Gene3D" id="3.40.50.620">
    <property type="entry name" value="HUPs"/>
    <property type="match status" value="1"/>
</dbReference>
<evidence type="ECO:0000256" key="3">
    <source>
        <dbReference type="ARBA" id="ARBA00024327"/>
    </source>
</evidence>
<dbReference type="Pfam" id="PF01507">
    <property type="entry name" value="PAPS_reduct"/>
    <property type="match status" value="1"/>
</dbReference>
<dbReference type="PANTHER" id="PTHR46509">
    <property type="entry name" value="PHOSPHOADENOSINE PHOSPHOSULFATE REDUCTASE"/>
    <property type="match status" value="1"/>
</dbReference>
<dbReference type="EMBL" id="QEYD01000011">
    <property type="protein sequence ID" value="PWE27359.1"/>
    <property type="molecule type" value="Genomic_DNA"/>
</dbReference>
<dbReference type="InterPro" id="IPR002500">
    <property type="entry name" value="PAPS_reduct_dom"/>
</dbReference>
<dbReference type="PANTHER" id="PTHR46509:SF1">
    <property type="entry name" value="PHOSPHOADENOSINE PHOSPHOSULFATE REDUCTASE"/>
    <property type="match status" value="1"/>
</dbReference>
<dbReference type="SUPFAM" id="SSF52402">
    <property type="entry name" value="Adenine nucleotide alpha hydrolases-like"/>
    <property type="match status" value="1"/>
</dbReference>
<dbReference type="GO" id="GO:0051539">
    <property type="term" value="F:4 iron, 4 sulfur cluster binding"/>
    <property type="evidence" value="ECO:0007669"/>
    <property type="project" value="UniProtKB-UniRule"/>
</dbReference>
<comment type="function">
    <text evidence="4">Catalyzes the formation of sulfite from adenosine 5'-phosphosulfate (APS) using thioredoxin as an electron donor.</text>
</comment>
<dbReference type="GeneID" id="94366596"/>
<keyword evidence="7" id="KW-1185">Reference proteome</keyword>
<feature type="domain" description="Phosphoadenosine phosphosulphate reductase" evidence="5">
    <location>
        <begin position="31"/>
        <end position="201"/>
    </location>
</feature>
<feature type="binding site" evidence="4">
    <location>
        <position position="112"/>
    </location>
    <ligand>
        <name>[4Fe-4S] cluster</name>
        <dbReference type="ChEBI" id="CHEBI:49883"/>
    </ligand>
</feature>
<comment type="catalytic activity">
    <reaction evidence="4">
        <text>[thioredoxin]-disulfide + sulfite + AMP + 2 H(+) = adenosine 5'-phosphosulfate + [thioredoxin]-dithiol</text>
        <dbReference type="Rhea" id="RHEA:21976"/>
        <dbReference type="Rhea" id="RHEA-COMP:10698"/>
        <dbReference type="Rhea" id="RHEA-COMP:10700"/>
        <dbReference type="ChEBI" id="CHEBI:15378"/>
        <dbReference type="ChEBI" id="CHEBI:17359"/>
        <dbReference type="ChEBI" id="CHEBI:29950"/>
        <dbReference type="ChEBI" id="CHEBI:50058"/>
        <dbReference type="ChEBI" id="CHEBI:58243"/>
        <dbReference type="ChEBI" id="CHEBI:456215"/>
        <dbReference type="EC" id="1.8.4.10"/>
    </reaction>
</comment>
<organism evidence="6 7">
    <name type="scientific">Pararhodobacter marinus</name>
    <dbReference type="NCBI Taxonomy" id="2184063"/>
    <lineage>
        <taxon>Bacteria</taxon>
        <taxon>Pseudomonadati</taxon>
        <taxon>Pseudomonadota</taxon>
        <taxon>Alphaproteobacteria</taxon>
        <taxon>Rhodobacterales</taxon>
        <taxon>Paracoccaceae</taxon>
        <taxon>Pararhodobacter</taxon>
    </lineage>
</organism>
<protein>
    <recommendedName>
        <fullName evidence="4">Adenosine 5'-phosphosulfate reductase</fullName>
        <shortName evidence="4">APS reductase</shortName>
        <ecNumber evidence="4">1.8.4.10</ecNumber>
    </recommendedName>
    <alternativeName>
        <fullName evidence="4">5'-adenylylsulfate reductase</fullName>
    </alternativeName>
    <alternativeName>
        <fullName evidence="4">Thioredoxin-dependent 5'-adenylylsulfate reductase</fullName>
    </alternativeName>
</protein>
<evidence type="ECO:0000313" key="6">
    <source>
        <dbReference type="EMBL" id="PWE27359.1"/>
    </source>
</evidence>
<dbReference type="HAMAP" id="MF_00063">
    <property type="entry name" value="CysH"/>
    <property type="match status" value="1"/>
</dbReference>
<dbReference type="NCBIfam" id="TIGR00434">
    <property type="entry name" value="cysH"/>
    <property type="match status" value="1"/>
</dbReference>
<comment type="caution">
    <text evidence="6">The sequence shown here is derived from an EMBL/GenBank/DDBJ whole genome shotgun (WGS) entry which is preliminary data.</text>
</comment>
<keyword evidence="4" id="KW-0963">Cytoplasm</keyword>
<evidence type="ECO:0000256" key="1">
    <source>
        <dbReference type="ARBA" id="ARBA00009732"/>
    </source>
</evidence>
<dbReference type="GO" id="GO:0046872">
    <property type="term" value="F:metal ion binding"/>
    <property type="evidence" value="ECO:0007669"/>
    <property type="project" value="UniProtKB-KW"/>
</dbReference>
<dbReference type="InterPro" id="IPR004511">
    <property type="entry name" value="PAPS/APS_Rdtase"/>
</dbReference>
<dbReference type="Proteomes" id="UP000244940">
    <property type="component" value="Unassembled WGS sequence"/>
</dbReference>
<feature type="binding site" evidence="4">
    <location>
        <position position="195"/>
    </location>
    <ligand>
        <name>[4Fe-4S] cluster</name>
        <dbReference type="ChEBI" id="CHEBI:49883"/>
    </ligand>
</feature>
<evidence type="ECO:0000313" key="7">
    <source>
        <dbReference type="Proteomes" id="UP000244940"/>
    </source>
</evidence>
<dbReference type="GO" id="GO:0070814">
    <property type="term" value="P:hydrogen sulfide biosynthetic process"/>
    <property type="evidence" value="ECO:0007669"/>
    <property type="project" value="UniProtKB-UniRule"/>
</dbReference>
<gene>
    <name evidence="4" type="primary">cysH</name>
    <name evidence="6" type="ORF">C4N9_17015</name>
</gene>
<feature type="active site" description="Nucleophile; cysteine thiosulfonate intermediate" evidence="4">
    <location>
        <position position="221"/>
    </location>
</feature>
<evidence type="ECO:0000256" key="2">
    <source>
        <dbReference type="ARBA" id="ARBA00023002"/>
    </source>
</evidence>
<comment type="subcellular location">
    <subcellularLocation>
        <location evidence="4">Cytoplasm</location>
    </subcellularLocation>
</comment>
<dbReference type="NCBIfam" id="NF002537">
    <property type="entry name" value="PRK02090.1"/>
    <property type="match status" value="1"/>
</dbReference>
<accession>A0A2U2C683</accession>
<keyword evidence="2 4" id="KW-0560">Oxidoreductase</keyword>
<keyword evidence="4" id="KW-0479">Metal-binding</keyword>
<dbReference type="GO" id="GO:0004604">
    <property type="term" value="F:phosphoadenylyl-sulfate reductase (thioredoxin) activity"/>
    <property type="evidence" value="ECO:0007669"/>
    <property type="project" value="UniProtKB-UniRule"/>
</dbReference>
<dbReference type="GO" id="GO:0005737">
    <property type="term" value="C:cytoplasm"/>
    <property type="evidence" value="ECO:0007669"/>
    <property type="project" value="UniProtKB-SubCell"/>
</dbReference>
<comment type="cofactor">
    <cofactor evidence="4">
        <name>[4Fe-4S] cluster</name>
        <dbReference type="ChEBI" id="CHEBI:49883"/>
    </cofactor>
    <text evidence="4">Binds 1 [4Fe-4S] cluster per subunit.</text>
</comment>
<dbReference type="EC" id="1.8.4.10" evidence="4"/>
<keyword evidence="4" id="KW-0411">Iron-sulfur</keyword>
<comment type="similarity">
    <text evidence="1 4">Belongs to the PAPS reductase family. CysH subfamily.</text>
</comment>
<proteinExistence type="inferred from homology"/>
<feature type="binding site" evidence="4">
    <location>
        <position position="113"/>
    </location>
    <ligand>
        <name>[4Fe-4S] cluster</name>
        <dbReference type="ChEBI" id="CHEBI:49883"/>
    </ligand>
</feature>
<dbReference type="GO" id="GO:0043866">
    <property type="term" value="F:adenylyl-sulfate reductase (thioredoxin) activity"/>
    <property type="evidence" value="ECO:0007669"/>
    <property type="project" value="UniProtKB-EC"/>
</dbReference>
<dbReference type="RefSeq" id="WP_109534549.1">
    <property type="nucleotide sequence ID" value="NZ_QEYD01000011.1"/>
</dbReference>
<evidence type="ECO:0000256" key="4">
    <source>
        <dbReference type="HAMAP-Rule" id="MF_00063"/>
    </source>
</evidence>
<dbReference type="PIRSF" id="PIRSF000857">
    <property type="entry name" value="PAPS_reductase"/>
    <property type="match status" value="1"/>
</dbReference>
<dbReference type="InterPro" id="IPR014729">
    <property type="entry name" value="Rossmann-like_a/b/a_fold"/>
</dbReference>
<name>A0A2U2C683_9RHOB</name>
<dbReference type="OrthoDB" id="9794018at2"/>
<comment type="pathway">
    <text evidence="3 4">Sulfur metabolism; hydrogen sulfide biosynthesis; sulfite from sulfate.</text>
</comment>
<dbReference type="AlphaFoldDB" id="A0A2U2C683"/>